<dbReference type="OrthoDB" id="9765872at2"/>
<accession>A0A1H3SB33</accession>
<gene>
    <name evidence="1" type="ORF">SAMN05660462_02797</name>
</gene>
<reference evidence="2" key="1">
    <citation type="submission" date="2016-10" db="EMBL/GenBank/DDBJ databases">
        <authorList>
            <person name="Varghese N."/>
            <person name="Submissions S."/>
        </authorList>
    </citation>
    <scope>NUCLEOTIDE SEQUENCE [LARGE SCALE GENOMIC DNA]</scope>
    <source>
        <strain evidence="2">DSM 21650</strain>
    </source>
</reference>
<keyword evidence="1" id="KW-0808">Transferase</keyword>
<keyword evidence="2" id="KW-1185">Reference proteome</keyword>
<dbReference type="Pfam" id="PF02450">
    <property type="entry name" value="LCAT"/>
    <property type="match status" value="1"/>
</dbReference>
<dbReference type="RefSeq" id="WP_091732610.1">
    <property type="nucleotide sequence ID" value="NZ_FNQE01000040.1"/>
</dbReference>
<dbReference type="Proteomes" id="UP000198625">
    <property type="component" value="Unassembled WGS sequence"/>
</dbReference>
<dbReference type="STRING" id="415015.SAMN05660462_02797"/>
<organism evidence="1 2">
    <name type="scientific">Proteiniborus ethanoligenes</name>
    <dbReference type="NCBI Taxonomy" id="415015"/>
    <lineage>
        <taxon>Bacteria</taxon>
        <taxon>Bacillati</taxon>
        <taxon>Bacillota</taxon>
        <taxon>Clostridia</taxon>
        <taxon>Eubacteriales</taxon>
        <taxon>Proteiniborus</taxon>
    </lineage>
</organism>
<dbReference type="AlphaFoldDB" id="A0A1H3SB33"/>
<dbReference type="GO" id="GO:0006629">
    <property type="term" value="P:lipid metabolic process"/>
    <property type="evidence" value="ECO:0007669"/>
    <property type="project" value="InterPro"/>
</dbReference>
<dbReference type="PANTHER" id="PTHR11440">
    <property type="entry name" value="LECITHIN-CHOLESTEROL ACYLTRANSFERASE-RELATED"/>
    <property type="match status" value="1"/>
</dbReference>
<protein>
    <submittedName>
        <fullName evidence="1">Lecithin:cholesterol acyltransferase</fullName>
    </submittedName>
</protein>
<dbReference type="InterPro" id="IPR029058">
    <property type="entry name" value="AB_hydrolase_fold"/>
</dbReference>
<evidence type="ECO:0000313" key="1">
    <source>
        <dbReference type="EMBL" id="SDZ34858.1"/>
    </source>
</evidence>
<name>A0A1H3SB33_9FIRM</name>
<dbReference type="ESTHER" id="9firm-a0a1h3sb33">
    <property type="family name" value="Bacterial_EstLip_FamXIV"/>
</dbReference>
<sequence length="393" mass="45116">MYFYIKNRENKLPIVLIPGLFGSLGDDIILGTGDLNFGMAEPLYRPLINNLEELGYKEGENLFIAFYDWRKGCEYNTEKYLIPKIEEAKSITNSSMVDIIGHSLGGIVARDYIQGSLYKDDVRNLIMMGTPNAGAVNAYYFWSGGQVPYDKLEKNLLYQLIKIGFFWIYRFLHGQISDLNILRNIFPVVQELLPSFEYGDYLFVDDNSGFKKPVNIKNMDALNSLLSNMNKNIHLIYNKGIKLYHVIGTGFETTDIICVSHNESESEKWKDGKPLYSISMPYGDGTITISSAESIYSKNYYLKENHGDILKKSKDILASILKCPTIQTRDKEQKNETRYFYSIILKNISETEIVFSRNEKRLNIMKASNTDGYITREMGENLYWIMINTGLTP</sequence>
<evidence type="ECO:0000313" key="2">
    <source>
        <dbReference type="Proteomes" id="UP000198625"/>
    </source>
</evidence>
<dbReference type="EMBL" id="FNQE01000040">
    <property type="protein sequence ID" value="SDZ34858.1"/>
    <property type="molecule type" value="Genomic_DNA"/>
</dbReference>
<dbReference type="InterPro" id="IPR003386">
    <property type="entry name" value="LACT/PDAT_acylTrfase"/>
</dbReference>
<proteinExistence type="predicted"/>
<keyword evidence="1" id="KW-0012">Acyltransferase</keyword>
<dbReference type="Gene3D" id="3.40.50.1820">
    <property type="entry name" value="alpha/beta hydrolase"/>
    <property type="match status" value="1"/>
</dbReference>
<dbReference type="SUPFAM" id="SSF53474">
    <property type="entry name" value="alpha/beta-Hydrolases"/>
    <property type="match status" value="1"/>
</dbReference>
<dbReference type="GO" id="GO:0008374">
    <property type="term" value="F:O-acyltransferase activity"/>
    <property type="evidence" value="ECO:0007669"/>
    <property type="project" value="InterPro"/>
</dbReference>